<evidence type="ECO:0000313" key="1">
    <source>
        <dbReference type="EMBL" id="GAA3201404.1"/>
    </source>
</evidence>
<sequence>MRDGGVGSLDGAGTFGAADVAADVSVDAAADVSVAVAGAESVAGFAAGSGDGVVSGPEDAEDVRVVPAASAAPSASAPLALRDRPNAFRRRVRMPMCATLRVS</sequence>
<comment type="caution">
    <text evidence="1">The sequence shown here is derived from an EMBL/GenBank/DDBJ whole genome shotgun (WGS) entry which is preliminary data.</text>
</comment>
<reference evidence="2" key="1">
    <citation type="journal article" date="2019" name="Int. J. Syst. Evol. Microbiol.">
        <title>The Global Catalogue of Microorganisms (GCM) 10K type strain sequencing project: providing services to taxonomists for standard genome sequencing and annotation.</title>
        <authorList>
            <consortium name="The Broad Institute Genomics Platform"/>
            <consortium name="The Broad Institute Genome Sequencing Center for Infectious Disease"/>
            <person name="Wu L."/>
            <person name="Ma J."/>
        </authorList>
    </citation>
    <scope>NUCLEOTIDE SEQUENCE [LARGE SCALE GENOMIC DNA]</scope>
    <source>
        <strain evidence="2">JCM 9095</strain>
    </source>
</reference>
<accession>A0ABP6Q2B2</accession>
<dbReference type="Proteomes" id="UP001501866">
    <property type="component" value="Unassembled WGS sequence"/>
</dbReference>
<proteinExistence type="predicted"/>
<protein>
    <submittedName>
        <fullName evidence="1">Uncharacterized protein</fullName>
    </submittedName>
</protein>
<evidence type="ECO:0000313" key="2">
    <source>
        <dbReference type="Proteomes" id="UP001501866"/>
    </source>
</evidence>
<gene>
    <name evidence="1" type="ORF">GCM10010451_59870</name>
</gene>
<dbReference type="EMBL" id="BAAAUH010000071">
    <property type="protein sequence ID" value="GAA3201404.1"/>
    <property type="molecule type" value="Genomic_DNA"/>
</dbReference>
<name>A0ABP6Q2B2_9ACTN</name>
<organism evidence="1 2">
    <name type="scientific">Streptomyces virens</name>
    <dbReference type="NCBI Taxonomy" id="285572"/>
    <lineage>
        <taxon>Bacteria</taxon>
        <taxon>Bacillati</taxon>
        <taxon>Actinomycetota</taxon>
        <taxon>Actinomycetes</taxon>
        <taxon>Kitasatosporales</taxon>
        <taxon>Streptomycetaceae</taxon>
        <taxon>Streptomyces</taxon>
    </lineage>
</organism>
<keyword evidence="2" id="KW-1185">Reference proteome</keyword>